<sequence>MVRTVQQMMTSLPRTLDTTPAYTIAAPADLGTMVLNPPIGEFINTNQWRLAFQLTGGSAAACVNTPCVSTCQLDDNAPVPCGAGEGQLQLEGLSVGGHRLTIQTTDGFGSLVASRSVLFTVDPVPPVVVVALEVGTTRISQQTLNGVSTTFLVWDVPEPCPGYLVISEPCPQLESSAFQLSGGSLQNLRFDQQLTTQARRRLLQTWGTITGDGPTGYRFQVVPEGTGPSLMTVAAKPGGFRDRAGNPVNLTADSSFTAYYDSGRPTPKITRADSGRPGLSTDVNVTLLVDFGQPVTGFGPSGADVRNGTLIGFTKDDSYTNGQLYLLDCAIVPSQTLIVQIPENVSADYAGHPNLPSNEFQVLNYEVDPAVTRTVQVTAATALVVSGVAATFAGPFAFGGAFSNMAAWAASENLATPLPPVYVDATQAVSFSLFHWTCPFSAIDFTDSGETPDSPFLANQTNGTPAGPSGGVTSAELFQGSINTKGRRLMGADSLAARALCGKGFGESVKRLERVRSYQARGELSAGESAPHRRALLQGGWNLAGDDAPQFAARTVPARLPTNESTSVTVVASNVGGNATSTELMESLYQTLLTDGKAVSNFLQGNLPDTANEGLQTFLCALFWIAALLLVMLFIRVLTGPLMRKFKNVPDILVFPALEFILVNAAVIGLVTASIGVIMGGTRLGKVLGGVVLALVVFYIIWAILYVYYHVVSNKTVAFVVKEMDDGMGGQVRAQNTSTRGLRAVAKWCDRALSGHAQGEWEPVHTQRHRFFTARYGVFFDDLIGTPMERIGDATLSRHPSYVPSMRRSVTADVGGARSTLSRRASDGGALLTAAGPGDVSAGAGDVSGAGRRASVDAGELARAAAAAAPPADVDVGSDGDVSPHVAAGGADEQGGGGGGPVLTKSRSRRRSSVYRKQQASLAAQTQLPSHVAPTWEALNSPGGSPRALPGPSKPPLARSVSISPDSSAALERPRLERPVDFLTGDRYSPGRGSPLRPPIHSALKRATSMPSEKRHPGSASPGRRYEGTSPIHEIEPADTPAQGLTNPETEPVAHSTANPRSNPAANPAPGAVQTAAPAEPNPFSNLLWGSPNPSPRLVANPKRPGVAHAVSRNLSRGSAKVQEFKQEYGGFLRPYYFTLQLFFYGVEGVVLASFPNDEGSWTQLSIIFILKALLAVFILFFMPFQEAGPQLCELINAVSDVASASIAIALLAMAASGVRGPNRALGIVMIALQALPIFAIIFLSSVDVFVFLKVEGWPMAKRMPNEPTSGADVSISRGKERQRPSRLRLWDPVEHAGLMNPDECRSTYKHTPDATAETLTCGTH</sequence>
<feature type="region of interest" description="Disordered" evidence="1">
    <location>
        <begin position="869"/>
        <end position="1103"/>
    </location>
</feature>
<feature type="transmembrane region" description="Helical" evidence="2">
    <location>
        <begin position="621"/>
        <end position="639"/>
    </location>
</feature>
<evidence type="ECO:0008006" key="5">
    <source>
        <dbReference type="Google" id="ProtNLM"/>
    </source>
</evidence>
<dbReference type="PANTHER" id="PTHR34677">
    <property type="match status" value="1"/>
</dbReference>
<gene>
    <name evidence="3" type="ORF">KFL_002070060</name>
</gene>
<organism evidence="3 4">
    <name type="scientific">Klebsormidium nitens</name>
    <name type="common">Green alga</name>
    <name type="synonym">Ulothrix nitens</name>
    <dbReference type="NCBI Taxonomy" id="105231"/>
    <lineage>
        <taxon>Eukaryota</taxon>
        <taxon>Viridiplantae</taxon>
        <taxon>Streptophyta</taxon>
        <taxon>Klebsormidiophyceae</taxon>
        <taxon>Klebsormidiales</taxon>
        <taxon>Klebsormidiaceae</taxon>
        <taxon>Klebsormidium</taxon>
    </lineage>
</organism>
<name>A0A1Y1I1M1_KLENI</name>
<evidence type="ECO:0000256" key="1">
    <source>
        <dbReference type="SAM" id="MobiDB-lite"/>
    </source>
</evidence>
<dbReference type="OrthoDB" id="617191at2759"/>
<protein>
    <recommendedName>
        <fullName evidence="5">TRP C-terminal domain-containing protein</fullName>
    </recommendedName>
</protein>
<feature type="compositionally biased region" description="Gly residues" evidence="1">
    <location>
        <begin position="892"/>
        <end position="901"/>
    </location>
</feature>
<feature type="compositionally biased region" description="Low complexity" evidence="1">
    <location>
        <begin position="1058"/>
        <end position="1070"/>
    </location>
</feature>
<dbReference type="EMBL" id="DF237156">
    <property type="protein sequence ID" value="GAQ84810.1"/>
    <property type="molecule type" value="Genomic_DNA"/>
</dbReference>
<dbReference type="PANTHER" id="PTHR34677:SF3">
    <property type="entry name" value="BACTERIAL IG-LIKE DOMAIN-CONTAINING PROTEIN"/>
    <property type="match status" value="1"/>
</dbReference>
<evidence type="ECO:0000313" key="4">
    <source>
        <dbReference type="Proteomes" id="UP000054558"/>
    </source>
</evidence>
<evidence type="ECO:0000313" key="3">
    <source>
        <dbReference type="EMBL" id="GAQ84810.1"/>
    </source>
</evidence>
<reference evidence="3 4" key="1">
    <citation type="journal article" date="2014" name="Nat. Commun.">
        <title>Klebsormidium flaccidum genome reveals primary factors for plant terrestrial adaptation.</title>
        <authorList>
            <person name="Hori K."/>
            <person name="Maruyama F."/>
            <person name="Fujisawa T."/>
            <person name="Togashi T."/>
            <person name="Yamamoto N."/>
            <person name="Seo M."/>
            <person name="Sato S."/>
            <person name="Yamada T."/>
            <person name="Mori H."/>
            <person name="Tajima N."/>
            <person name="Moriyama T."/>
            <person name="Ikeuchi M."/>
            <person name="Watanabe M."/>
            <person name="Wada H."/>
            <person name="Kobayashi K."/>
            <person name="Saito M."/>
            <person name="Masuda T."/>
            <person name="Sasaki-Sekimoto Y."/>
            <person name="Mashiguchi K."/>
            <person name="Awai K."/>
            <person name="Shimojima M."/>
            <person name="Masuda S."/>
            <person name="Iwai M."/>
            <person name="Nobusawa T."/>
            <person name="Narise T."/>
            <person name="Kondo S."/>
            <person name="Saito H."/>
            <person name="Sato R."/>
            <person name="Murakawa M."/>
            <person name="Ihara Y."/>
            <person name="Oshima-Yamada Y."/>
            <person name="Ohtaka K."/>
            <person name="Satoh M."/>
            <person name="Sonobe K."/>
            <person name="Ishii M."/>
            <person name="Ohtani R."/>
            <person name="Kanamori-Sato M."/>
            <person name="Honoki R."/>
            <person name="Miyazaki D."/>
            <person name="Mochizuki H."/>
            <person name="Umetsu J."/>
            <person name="Higashi K."/>
            <person name="Shibata D."/>
            <person name="Kamiya Y."/>
            <person name="Sato N."/>
            <person name="Nakamura Y."/>
            <person name="Tabata S."/>
            <person name="Ida S."/>
            <person name="Kurokawa K."/>
            <person name="Ohta H."/>
        </authorList>
    </citation>
    <scope>NUCLEOTIDE SEQUENCE [LARGE SCALE GENOMIC DNA]</scope>
    <source>
        <strain evidence="3 4">NIES-2285</strain>
    </source>
</reference>
<dbReference type="Proteomes" id="UP000054558">
    <property type="component" value="Unassembled WGS sequence"/>
</dbReference>
<feature type="transmembrane region" description="Helical" evidence="2">
    <location>
        <begin position="660"/>
        <end position="681"/>
    </location>
</feature>
<evidence type="ECO:0000256" key="2">
    <source>
        <dbReference type="SAM" id="Phobius"/>
    </source>
</evidence>
<feature type="transmembrane region" description="Helical" evidence="2">
    <location>
        <begin position="1228"/>
        <end position="1253"/>
    </location>
</feature>
<accession>A0A1Y1I1M1</accession>
<keyword evidence="2" id="KW-0472">Membrane</keyword>
<keyword evidence="4" id="KW-1185">Reference proteome</keyword>
<feature type="transmembrane region" description="Helical" evidence="2">
    <location>
        <begin position="1136"/>
        <end position="1155"/>
    </location>
</feature>
<proteinExistence type="predicted"/>
<feature type="transmembrane region" description="Helical" evidence="2">
    <location>
        <begin position="687"/>
        <end position="709"/>
    </location>
</feature>
<keyword evidence="2" id="KW-1133">Transmembrane helix</keyword>
<keyword evidence="2" id="KW-0812">Transmembrane</keyword>
<feature type="transmembrane region" description="Helical" evidence="2">
    <location>
        <begin position="1195"/>
        <end position="1216"/>
    </location>
</feature>
<feature type="region of interest" description="Disordered" evidence="1">
    <location>
        <begin position="1264"/>
        <end position="1287"/>
    </location>
</feature>
<feature type="compositionally biased region" description="Low complexity" evidence="1">
    <location>
        <begin position="869"/>
        <end position="891"/>
    </location>
</feature>
<feature type="region of interest" description="Disordered" evidence="1">
    <location>
        <begin position="451"/>
        <end position="470"/>
    </location>
</feature>
<feature type="compositionally biased region" description="Basic and acidic residues" evidence="1">
    <location>
        <begin position="1278"/>
        <end position="1287"/>
    </location>
</feature>
<dbReference type="STRING" id="105231.A0A1Y1I1M1"/>
<feature type="transmembrane region" description="Helical" evidence="2">
    <location>
        <begin position="1161"/>
        <end position="1183"/>
    </location>
</feature>
<feature type="compositionally biased region" description="Polar residues" evidence="1">
    <location>
        <begin position="915"/>
        <end position="929"/>
    </location>
</feature>